<accession>A0A917LRA7</accession>
<reference evidence="5" key="1">
    <citation type="journal article" date="2014" name="Int. J. Syst. Evol. Microbiol.">
        <title>Complete genome sequence of Corynebacterium casei LMG S-19264T (=DSM 44701T), isolated from a smear-ripened cheese.</title>
        <authorList>
            <consortium name="US DOE Joint Genome Institute (JGI-PGF)"/>
            <person name="Walter F."/>
            <person name="Albersmeier A."/>
            <person name="Kalinowski J."/>
            <person name="Ruckert C."/>
        </authorList>
    </citation>
    <scope>NUCLEOTIDE SEQUENCE</scope>
    <source>
        <strain evidence="5">CGMCC 1.12751</strain>
    </source>
</reference>
<feature type="domain" description="DUF2207" evidence="3">
    <location>
        <begin position="8"/>
        <end position="195"/>
    </location>
</feature>
<dbReference type="EMBL" id="BMFQ01000003">
    <property type="protein sequence ID" value="GGG52508.1"/>
    <property type="molecule type" value="Genomic_DNA"/>
</dbReference>
<dbReference type="InterPro" id="IPR048389">
    <property type="entry name" value="YciQ-like_C"/>
</dbReference>
<feature type="compositionally biased region" description="Low complexity" evidence="1">
    <location>
        <begin position="527"/>
        <end position="539"/>
    </location>
</feature>
<evidence type="ECO:0000259" key="3">
    <source>
        <dbReference type="Pfam" id="PF09972"/>
    </source>
</evidence>
<protein>
    <submittedName>
        <fullName evidence="5">Membrane protein</fullName>
    </submittedName>
</protein>
<dbReference type="InterPro" id="IPR018702">
    <property type="entry name" value="DUF2207"/>
</dbReference>
<feature type="transmembrane region" description="Helical" evidence="2">
    <location>
        <begin position="405"/>
        <end position="425"/>
    </location>
</feature>
<evidence type="ECO:0000313" key="6">
    <source>
        <dbReference type="Proteomes" id="UP000625976"/>
    </source>
</evidence>
<evidence type="ECO:0000256" key="2">
    <source>
        <dbReference type="SAM" id="Phobius"/>
    </source>
</evidence>
<comment type="caution">
    <text evidence="5">The sequence shown here is derived from an EMBL/GenBank/DDBJ whole genome shotgun (WGS) entry which is preliminary data.</text>
</comment>
<dbReference type="Pfam" id="PF09972">
    <property type="entry name" value="DUF2207"/>
    <property type="match status" value="1"/>
</dbReference>
<feature type="domain" description="Predicted membrane protein YciQ-like C-terminal" evidence="4">
    <location>
        <begin position="252"/>
        <end position="488"/>
    </location>
</feature>
<reference evidence="5" key="2">
    <citation type="submission" date="2020-09" db="EMBL/GenBank/DDBJ databases">
        <authorList>
            <person name="Sun Q."/>
            <person name="Zhou Y."/>
        </authorList>
    </citation>
    <scope>NUCLEOTIDE SEQUENCE</scope>
    <source>
        <strain evidence="5">CGMCC 1.12751</strain>
    </source>
</reference>
<feature type="compositionally biased region" description="Gly residues" evidence="1">
    <location>
        <begin position="540"/>
        <end position="560"/>
    </location>
</feature>
<feature type="transmembrane region" description="Helical" evidence="2">
    <location>
        <begin position="376"/>
        <end position="399"/>
    </location>
</feature>
<feature type="region of interest" description="Disordered" evidence="1">
    <location>
        <begin position="527"/>
        <end position="560"/>
    </location>
</feature>
<keyword evidence="2" id="KW-0812">Transmembrane</keyword>
<organism evidence="5 6">
    <name type="scientific">Bizionia arctica</name>
    <dbReference type="NCBI Taxonomy" id="1495645"/>
    <lineage>
        <taxon>Bacteria</taxon>
        <taxon>Pseudomonadati</taxon>
        <taxon>Bacteroidota</taxon>
        <taxon>Flavobacteriia</taxon>
        <taxon>Flavobacteriales</taxon>
        <taxon>Flavobacteriaceae</taxon>
        <taxon>Bizionia</taxon>
    </lineage>
</organism>
<keyword evidence="2" id="KW-1133">Transmembrane helix</keyword>
<name>A0A917LRA7_9FLAO</name>
<proteinExistence type="predicted"/>
<dbReference type="AlphaFoldDB" id="A0A917LRA7"/>
<keyword evidence="2" id="KW-0472">Membrane</keyword>
<evidence type="ECO:0000256" key="1">
    <source>
        <dbReference type="SAM" id="MobiDB-lite"/>
    </source>
</evidence>
<evidence type="ECO:0000259" key="4">
    <source>
        <dbReference type="Pfam" id="PF20990"/>
    </source>
</evidence>
<feature type="transmembrane region" description="Helical" evidence="2">
    <location>
        <begin position="216"/>
        <end position="238"/>
    </location>
</feature>
<dbReference type="Proteomes" id="UP000625976">
    <property type="component" value="Unassembled WGS sequence"/>
</dbReference>
<evidence type="ECO:0000313" key="5">
    <source>
        <dbReference type="EMBL" id="GGG52508.1"/>
    </source>
</evidence>
<dbReference type="Pfam" id="PF20990">
    <property type="entry name" value="DUF2207_C"/>
    <property type="match status" value="1"/>
</dbReference>
<gene>
    <name evidence="5" type="ORF">GCM10010976_24510</name>
</gene>
<keyword evidence="6" id="KW-1185">Reference proteome</keyword>
<sequence length="560" mass="62368">MFSQSERVLSFHSDIQVDTSSVITVTESIKIYATGTIFKRGITRTIPTESLDSLGRKHKLDFKILSIERDGSVSKYHTEKGSGSITIFVGEQDVFLTEGEYHYSIRYRVSNQIRFYDTYDEIYWNVNGFDWDLPFDEVSSLITLPTGGNIIQNSCYTGSYGSNSTNCSSTNLSETSIRFSSENLSAGENLTVAVGLKKGTVNQPPPPPPPTFFQKFGAHILSGLISFLLLFYYGFTWLKFGKDPAKPSVYPQFEVPEKMTPASVGMIDKQRYYGDLITGSILNLAVKGYLKIEEDVEEYIFGLFKSKRYLIHKLQADTGTLYNEEKVLLSKLFSNESTLVLDGKYNKTIESAVTAFKASLKKQHHGLIYQGSHLKFWIVPILAMVAYGFLFIFLASSYFQGDHDVLVFILFIVLNIVFFLIYQYLIRKPAVEKLRLKSLIEGFKMYMNAAEDKQIAHFNPPNLTPEIFERLLPYAVVLGAEDIWGEKFQNLIDKSLMDHTYQPTWYAGNIVNFSTFNRTLNSSLSNAISSSATPPSSSGSGSGGGGFSGGGGGGGGGGGW</sequence>